<feature type="non-terminal residue" evidence="2">
    <location>
        <position position="63"/>
    </location>
</feature>
<accession>A0ABS0GY57</accession>
<sequence length="63" mass="6347">MSRTRAALVASASAVLLAVGGLVLSSPASAASLVEVSNFGNNPGGMRMHIYVPDNRPANPAIV</sequence>
<protein>
    <submittedName>
        <fullName evidence="2">Esterase</fullName>
    </submittedName>
</protein>
<dbReference type="Proteomes" id="UP000638560">
    <property type="component" value="Unassembled WGS sequence"/>
</dbReference>
<gene>
    <name evidence="2" type="ORF">I0C86_19600</name>
</gene>
<feature type="chain" id="PRO_5046584113" evidence="1">
    <location>
        <begin position="31"/>
        <end position="63"/>
    </location>
</feature>
<proteinExistence type="predicted"/>
<keyword evidence="3" id="KW-1185">Reference proteome</keyword>
<keyword evidence="1" id="KW-0732">Signal</keyword>
<evidence type="ECO:0000313" key="2">
    <source>
        <dbReference type="EMBL" id="MBF9131148.1"/>
    </source>
</evidence>
<comment type="caution">
    <text evidence="2">The sequence shown here is derived from an EMBL/GenBank/DDBJ whole genome shotgun (WGS) entry which is preliminary data.</text>
</comment>
<feature type="signal peptide" evidence="1">
    <location>
        <begin position="1"/>
        <end position="30"/>
    </location>
</feature>
<dbReference type="EMBL" id="JADPUN010000183">
    <property type="protein sequence ID" value="MBF9131148.1"/>
    <property type="molecule type" value="Genomic_DNA"/>
</dbReference>
<evidence type="ECO:0000313" key="3">
    <source>
        <dbReference type="Proteomes" id="UP000638560"/>
    </source>
</evidence>
<name>A0ABS0GY57_9ACTN</name>
<organism evidence="2 3">
    <name type="scientific">Plantactinospora alkalitolerans</name>
    <dbReference type="NCBI Taxonomy" id="2789879"/>
    <lineage>
        <taxon>Bacteria</taxon>
        <taxon>Bacillati</taxon>
        <taxon>Actinomycetota</taxon>
        <taxon>Actinomycetes</taxon>
        <taxon>Micromonosporales</taxon>
        <taxon>Micromonosporaceae</taxon>
        <taxon>Plantactinospora</taxon>
    </lineage>
</organism>
<reference evidence="2 3" key="1">
    <citation type="submission" date="2020-11" db="EMBL/GenBank/DDBJ databases">
        <title>A novel isolate from a Black sea contaminated sediment with potential to produce alkanes: Plantactinospora alkalitolerans sp. nov.</title>
        <authorList>
            <person name="Carro L."/>
            <person name="Veyisoglu A."/>
            <person name="Guven K."/>
            <person name="Schumann P."/>
            <person name="Klenk H.-P."/>
            <person name="Sahin N."/>
        </authorList>
    </citation>
    <scope>NUCLEOTIDE SEQUENCE [LARGE SCALE GENOMIC DNA]</scope>
    <source>
        <strain evidence="2 3">S1510</strain>
    </source>
</reference>
<evidence type="ECO:0000256" key="1">
    <source>
        <dbReference type="SAM" id="SignalP"/>
    </source>
</evidence>